<proteinExistence type="predicted"/>
<sequence>MILNRRYIYNKVRNSRFAGKMGDSFSRVMLSLLCGTLFSLPSIPLFAFEEASYTELDMPMDEIVVFARKRREKIQDIPASVGILSSAMIEQSAIDGLKDVATFTANFSYDEAFGRNNLQ</sequence>
<dbReference type="InterPro" id="IPR037066">
    <property type="entry name" value="Plug_dom_sf"/>
</dbReference>
<dbReference type="Gene3D" id="2.170.130.10">
    <property type="entry name" value="TonB-dependent receptor, plug domain"/>
    <property type="match status" value="1"/>
</dbReference>
<accession>A0A3B0S7R4</accession>
<organism evidence="1">
    <name type="scientific">hydrothermal vent metagenome</name>
    <dbReference type="NCBI Taxonomy" id="652676"/>
    <lineage>
        <taxon>unclassified sequences</taxon>
        <taxon>metagenomes</taxon>
        <taxon>ecological metagenomes</taxon>
    </lineage>
</organism>
<gene>
    <name evidence="1" type="ORF">MNBD_ALPHA01-891</name>
</gene>
<dbReference type="AlphaFoldDB" id="A0A3B0S7R4"/>
<feature type="non-terminal residue" evidence="1">
    <location>
        <position position="119"/>
    </location>
</feature>
<name>A0A3B0S7R4_9ZZZZ</name>
<dbReference type="EMBL" id="UOEJ01000073">
    <property type="protein sequence ID" value="VAV96458.1"/>
    <property type="molecule type" value="Genomic_DNA"/>
</dbReference>
<evidence type="ECO:0008006" key="2">
    <source>
        <dbReference type="Google" id="ProtNLM"/>
    </source>
</evidence>
<protein>
    <recommendedName>
        <fullName evidence="2">TonB-dependent receptor</fullName>
    </recommendedName>
</protein>
<evidence type="ECO:0000313" key="1">
    <source>
        <dbReference type="EMBL" id="VAV96458.1"/>
    </source>
</evidence>
<dbReference type="SUPFAM" id="SSF56935">
    <property type="entry name" value="Porins"/>
    <property type="match status" value="1"/>
</dbReference>
<reference evidence="1" key="1">
    <citation type="submission" date="2018-06" db="EMBL/GenBank/DDBJ databases">
        <authorList>
            <person name="Zhirakovskaya E."/>
        </authorList>
    </citation>
    <scope>NUCLEOTIDE SEQUENCE</scope>
</reference>